<gene>
    <name evidence="2" type="ORF">MED217_17315</name>
</gene>
<dbReference type="SMART" id="SM00347">
    <property type="entry name" value="HTH_MARR"/>
    <property type="match status" value="1"/>
</dbReference>
<name>A3XHB9_LEEBM</name>
<protein>
    <submittedName>
        <fullName evidence="2">Transcriptional regulator</fullName>
    </submittedName>
</protein>
<dbReference type="RefSeq" id="WP_009781803.1">
    <property type="nucleotide sequence ID" value="NZ_CH672395.1"/>
</dbReference>
<sequence length="200" mass="23009">MQHLYNPQFQNQDLAARSAAAFDKLADAFKTMQWASQKENGFSPLQQKLLFFIAYHGPSENTVSQLVKEFQVTKATISDCVKTLEQRKLLTKVLNYKDNRRFHITLTQKGKEVVAQLTEPATTLYEALNTEHTEDLKQLYNSLFSILSKLNKENTVALSRSCQDCKAYRSDGINHAFCMELRVQLPPENRRIDCPKHQPK</sequence>
<evidence type="ECO:0000313" key="2">
    <source>
        <dbReference type="EMBL" id="EAQ51324.1"/>
    </source>
</evidence>
<dbReference type="eggNOG" id="COG1846">
    <property type="taxonomic scope" value="Bacteria"/>
</dbReference>
<dbReference type="GO" id="GO:0003700">
    <property type="term" value="F:DNA-binding transcription factor activity"/>
    <property type="evidence" value="ECO:0007669"/>
    <property type="project" value="InterPro"/>
</dbReference>
<dbReference type="PANTHER" id="PTHR33164">
    <property type="entry name" value="TRANSCRIPTIONAL REGULATOR, MARR FAMILY"/>
    <property type="match status" value="1"/>
</dbReference>
<evidence type="ECO:0000313" key="3">
    <source>
        <dbReference type="Proteomes" id="UP000001601"/>
    </source>
</evidence>
<dbReference type="GO" id="GO:0006950">
    <property type="term" value="P:response to stress"/>
    <property type="evidence" value="ECO:0007669"/>
    <property type="project" value="TreeGrafter"/>
</dbReference>
<dbReference type="InterPro" id="IPR000835">
    <property type="entry name" value="HTH_MarR-typ"/>
</dbReference>
<accession>A3XHB9</accession>
<dbReference type="Proteomes" id="UP000001601">
    <property type="component" value="Unassembled WGS sequence"/>
</dbReference>
<reference evidence="2 3" key="1">
    <citation type="journal article" date="2007" name="Nature">
        <title>Light stimulates growth of proteorhodopsin-containing marine Flavobacteria.</title>
        <authorList>
            <person name="Gomez-Consarnau L."/>
            <person name="Gonzalez J.M."/>
            <person name="Coll-Llado M."/>
            <person name="Gourdon P."/>
            <person name="Pascher T."/>
            <person name="Neutze R."/>
            <person name="Pedros-Alio C."/>
            <person name="Pinhassi J."/>
        </authorList>
    </citation>
    <scope>NUCLEOTIDE SEQUENCE [LARGE SCALE GENOMIC DNA]</scope>
    <source>
        <strain evidence="2 3">MED217</strain>
    </source>
</reference>
<dbReference type="InterPro" id="IPR039422">
    <property type="entry name" value="MarR/SlyA-like"/>
</dbReference>
<dbReference type="PANTHER" id="PTHR33164:SF89">
    <property type="entry name" value="MARR FAMILY REGULATORY PROTEIN"/>
    <property type="match status" value="1"/>
</dbReference>
<keyword evidence="3" id="KW-1185">Reference proteome</keyword>
<dbReference type="InterPro" id="IPR036390">
    <property type="entry name" value="WH_DNA-bd_sf"/>
</dbReference>
<dbReference type="Gene3D" id="1.10.10.10">
    <property type="entry name" value="Winged helix-like DNA-binding domain superfamily/Winged helix DNA-binding domain"/>
    <property type="match status" value="1"/>
</dbReference>
<dbReference type="STRING" id="398720.MED217_17315"/>
<dbReference type="SUPFAM" id="SSF46785">
    <property type="entry name" value="Winged helix' DNA-binding domain"/>
    <property type="match status" value="1"/>
</dbReference>
<dbReference type="PROSITE" id="PS50995">
    <property type="entry name" value="HTH_MARR_2"/>
    <property type="match status" value="1"/>
</dbReference>
<dbReference type="Pfam" id="PF12802">
    <property type="entry name" value="MarR_2"/>
    <property type="match status" value="1"/>
</dbReference>
<dbReference type="EMBL" id="AANC01000001">
    <property type="protein sequence ID" value="EAQ51324.1"/>
    <property type="molecule type" value="Genomic_DNA"/>
</dbReference>
<comment type="caution">
    <text evidence="2">The sequence shown here is derived from an EMBL/GenBank/DDBJ whole genome shotgun (WGS) entry which is preliminary data.</text>
</comment>
<dbReference type="HOGENOM" id="CLU_089893_2_0_10"/>
<proteinExistence type="predicted"/>
<dbReference type="InterPro" id="IPR036388">
    <property type="entry name" value="WH-like_DNA-bd_sf"/>
</dbReference>
<organism evidence="2 3">
    <name type="scientific">Leeuwenhoekiella blandensis (strain CECT 7118 / CCUG 51940 / KCTC 22103 / MED217)</name>
    <name type="common">Flavobacterium sp. (strain MED217)</name>
    <dbReference type="NCBI Taxonomy" id="398720"/>
    <lineage>
        <taxon>Bacteria</taxon>
        <taxon>Pseudomonadati</taxon>
        <taxon>Bacteroidota</taxon>
        <taxon>Flavobacteriia</taxon>
        <taxon>Flavobacteriales</taxon>
        <taxon>Flavobacteriaceae</taxon>
        <taxon>Leeuwenhoekiella</taxon>
    </lineage>
</organism>
<feature type="domain" description="HTH marR-type" evidence="1">
    <location>
        <begin position="11"/>
        <end position="152"/>
    </location>
</feature>
<dbReference type="OrthoDB" id="9786071at2"/>
<evidence type="ECO:0000259" key="1">
    <source>
        <dbReference type="PROSITE" id="PS50995"/>
    </source>
</evidence>
<dbReference type="AlphaFoldDB" id="A3XHB9"/>